<keyword evidence="3" id="KW-1185">Reference proteome</keyword>
<evidence type="ECO:0000313" key="2">
    <source>
        <dbReference type="EMBL" id="NOL41956.1"/>
    </source>
</evidence>
<dbReference type="SUPFAM" id="SSF55729">
    <property type="entry name" value="Acyl-CoA N-acyltransferases (Nat)"/>
    <property type="match status" value="1"/>
</dbReference>
<name>A0A7Y4L2B2_9ACTN</name>
<evidence type="ECO:0000259" key="1">
    <source>
        <dbReference type="PROSITE" id="PS51186"/>
    </source>
</evidence>
<dbReference type="PROSITE" id="PS51186">
    <property type="entry name" value="GNAT"/>
    <property type="match status" value="1"/>
</dbReference>
<dbReference type="GO" id="GO:0016747">
    <property type="term" value="F:acyltransferase activity, transferring groups other than amino-acyl groups"/>
    <property type="evidence" value="ECO:0007669"/>
    <property type="project" value="InterPro"/>
</dbReference>
<evidence type="ECO:0000313" key="3">
    <source>
        <dbReference type="Proteomes" id="UP000534306"/>
    </source>
</evidence>
<gene>
    <name evidence="2" type="ORF">HPO96_17050</name>
</gene>
<keyword evidence="2" id="KW-0808">Transferase</keyword>
<feature type="domain" description="N-acetyltransferase" evidence="1">
    <location>
        <begin position="90"/>
        <end position="210"/>
    </location>
</feature>
<dbReference type="Proteomes" id="UP000534306">
    <property type="component" value="Unassembled WGS sequence"/>
</dbReference>
<organism evidence="2 3">
    <name type="scientific">Kribbella sandramycini</name>
    <dbReference type="NCBI Taxonomy" id="60450"/>
    <lineage>
        <taxon>Bacteria</taxon>
        <taxon>Bacillati</taxon>
        <taxon>Actinomycetota</taxon>
        <taxon>Actinomycetes</taxon>
        <taxon>Propionibacteriales</taxon>
        <taxon>Kribbellaceae</taxon>
        <taxon>Kribbella</taxon>
    </lineage>
</organism>
<reference evidence="2 3" key="1">
    <citation type="submission" date="2020-05" db="EMBL/GenBank/DDBJ databases">
        <title>Genome sequence of Kribbella sandramycini ATCC 39419.</title>
        <authorList>
            <person name="Maclea K.S."/>
            <person name="Fair J.L."/>
        </authorList>
    </citation>
    <scope>NUCLEOTIDE SEQUENCE [LARGE SCALE GENOMIC DNA]</scope>
    <source>
        <strain evidence="2 3">ATCC 39419</strain>
    </source>
</reference>
<proteinExistence type="predicted"/>
<dbReference type="Gene3D" id="3.40.630.30">
    <property type="match status" value="1"/>
</dbReference>
<sequence length="210" mass="22410">MMTTLTQILRSIEHDAFPPPDLGVTVVSAPSAREACVMAFTAHTVIAAEVDAAWVAERLPPEDMVAPVAPPFLTALAEATGREAHCLDAMLLAPAQPASDLVSNLEELTDHTHPRIVRALQYRDDVRAYVDPYGGVVIVGRGVAGRLECAIEVPDSVQGRGHGRRLAQAARALIPADAHIWAQVTPGNAASFRAFLAAGYRIVGSEILFF</sequence>
<comment type="caution">
    <text evidence="2">The sequence shown here is derived from an EMBL/GenBank/DDBJ whole genome shotgun (WGS) entry which is preliminary data.</text>
</comment>
<accession>A0A7Y4L2B2</accession>
<protein>
    <submittedName>
        <fullName evidence="2">GNAT family N-acetyltransferase</fullName>
    </submittedName>
</protein>
<dbReference type="EMBL" id="JABJRC010000003">
    <property type="protein sequence ID" value="NOL41956.1"/>
    <property type="molecule type" value="Genomic_DNA"/>
</dbReference>
<dbReference type="InterPro" id="IPR000182">
    <property type="entry name" value="GNAT_dom"/>
</dbReference>
<dbReference type="InterPro" id="IPR016181">
    <property type="entry name" value="Acyl_CoA_acyltransferase"/>
</dbReference>
<dbReference type="AlphaFoldDB" id="A0A7Y4L2B2"/>